<feature type="transmembrane region" description="Helical" evidence="1">
    <location>
        <begin position="21"/>
        <end position="45"/>
    </location>
</feature>
<feature type="transmembrane region" description="Helical" evidence="1">
    <location>
        <begin position="303"/>
        <end position="325"/>
    </location>
</feature>
<proteinExistence type="predicted"/>
<dbReference type="GO" id="GO:0016020">
    <property type="term" value="C:membrane"/>
    <property type="evidence" value="ECO:0007669"/>
    <property type="project" value="InterPro"/>
</dbReference>
<sequence>MDLRQLQGDRRHRAAGAILPYVGYIIQSGVAFVLMFILIAFSAWYTALLRDLPAGIPIRWIMLVILVPAAVHSSFRTYLQPADSIFLLPQEHRMAEYFRPAWIRGIVWKTIRLAAVVILLWPLYIRTEDVPKSLHATLLVLLGVKLLASYGCWRELKMTSRAATAGYRLLRWGVGGLIAAAWLWQPLHKGLGFSFLLSAAYLASLAIPARHAVPWERLIALEKSQSGRAIMVLGWFVEVPGRQQRVYARSWLSRWGSSLPWSKDSAYRYLLTKSFARGDILSIVLRIGVLGLLLIGWTRSGLLANALYLFFLFIIGIQLSALSKLHGESFWLSVYPLPGNSRSRSTVAFVFRLQLVFALVLWLPLAAAGTDLLLRSLLTLAAGLVMVLFSRSRLDRKLRNPEDDEL</sequence>
<dbReference type="HOGENOM" id="CLU_054332_0_0_9"/>
<dbReference type="EMBL" id="CP009286">
    <property type="protein sequence ID" value="AIQ65321.1"/>
    <property type="molecule type" value="Genomic_DNA"/>
</dbReference>
<keyword evidence="1" id="KW-1133">Transmembrane helix</keyword>
<name>A0A089LUV6_9BACL</name>
<dbReference type="InterPro" id="IPR010288">
    <property type="entry name" value="EcsB_ABC"/>
</dbReference>
<evidence type="ECO:0000313" key="3">
    <source>
        <dbReference type="Proteomes" id="UP000029507"/>
    </source>
</evidence>
<evidence type="ECO:0000313" key="2">
    <source>
        <dbReference type="EMBL" id="AIQ65321.1"/>
    </source>
</evidence>
<feature type="transmembrane region" description="Helical" evidence="1">
    <location>
        <begin position="133"/>
        <end position="153"/>
    </location>
</feature>
<protein>
    <submittedName>
        <fullName evidence="2">ABC transporter permease</fullName>
    </submittedName>
</protein>
<dbReference type="STRING" id="169760.PSTEL_21540"/>
<reference evidence="2 3" key="1">
    <citation type="submission" date="2014-08" db="EMBL/GenBank/DDBJ databases">
        <title>Comparative genomics of the Paenibacillus odorifer group.</title>
        <authorList>
            <person name="den Bakker H.C."/>
            <person name="Tsai Y.-C."/>
            <person name="Martin N."/>
            <person name="Korlach J."/>
            <person name="Wiedmann M."/>
        </authorList>
    </citation>
    <scope>NUCLEOTIDE SEQUENCE [LARGE SCALE GENOMIC DNA]</scope>
    <source>
        <strain evidence="2 3">DSM 14472</strain>
    </source>
</reference>
<dbReference type="KEGG" id="pste:PSTEL_21540"/>
<feature type="transmembrane region" description="Helical" evidence="1">
    <location>
        <begin position="278"/>
        <end position="297"/>
    </location>
</feature>
<keyword evidence="3" id="KW-1185">Reference proteome</keyword>
<dbReference type="RefSeq" id="WP_038698280.1">
    <property type="nucleotide sequence ID" value="NZ_CP009286.1"/>
</dbReference>
<dbReference type="AlphaFoldDB" id="A0A089LUV6"/>
<dbReference type="Pfam" id="PF05975">
    <property type="entry name" value="EcsB"/>
    <property type="match status" value="1"/>
</dbReference>
<dbReference type="OrthoDB" id="2447941at2"/>
<keyword evidence="1" id="KW-0472">Membrane</keyword>
<feature type="transmembrane region" description="Helical" evidence="1">
    <location>
        <begin position="346"/>
        <end position="366"/>
    </location>
</feature>
<feature type="transmembrane region" description="Helical" evidence="1">
    <location>
        <begin position="100"/>
        <end position="121"/>
    </location>
</feature>
<gene>
    <name evidence="2" type="ORF">PSTEL_21540</name>
</gene>
<feature type="transmembrane region" description="Helical" evidence="1">
    <location>
        <begin position="57"/>
        <end position="79"/>
    </location>
</feature>
<dbReference type="PIRSF" id="PIRSF037259">
    <property type="entry name" value="EcsB_ABC"/>
    <property type="match status" value="1"/>
</dbReference>
<feature type="transmembrane region" description="Helical" evidence="1">
    <location>
        <begin position="165"/>
        <end position="184"/>
    </location>
</feature>
<dbReference type="Proteomes" id="UP000029507">
    <property type="component" value="Chromosome"/>
</dbReference>
<accession>A0A089LUV6</accession>
<feature type="transmembrane region" description="Helical" evidence="1">
    <location>
        <begin position="190"/>
        <end position="209"/>
    </location>
</feature>
<keyword evidence="1" id="KW-0812">Transmembrane</keyword>
<evidence type="ECO:0000256" key="1">
    <source>
        <dbReference type="SAM" id="Phobius"/>
    </source>
</evidence>
<organism evidence="2 3">
    <name type="scientific">Paenibacillus stellifer</name>
    <dbReference type="NCBI Taxonomy" id="169760"/>
    <lineage>
        <taxon>Bacteria</taxon>
        <taxon>Bacillati</taxon>
        <taxon>Bacillota</taxon>
        <taxon>Bacilli</taxon>
        <taxon>Bacillales</taxon>
        <taxon>Paenibacillaceae</taxon>
        <taxon>Paenibacillus</taxon>
    </lineage>
</organism>
<feature type="transmembrane region" description="Helical" evidence="1">
    <location>
        <begin position="372"/>
        <end position="389"/>
    </location>
</feature>